<protein>
    <submittedName>
        <fullName evidence="1">Uncharacterized protein</fullName>
    </submittedName>
</protein>
<dbReference type="Gramene" id="MELO3C030638.2.1">
    <property type="protein sequence ID" value="MELO3C030638.2.1"/>
    <property type="gene ID" value="MELO3C030638.2"/>
</dbReference>
<sequence length="32" mass="3689">MIRNHFSLFVMPLMKACMKRANPIEGYSITGM</sequence>
<reference evidence="1" key="1">
    <citation type="submission" date="2023-03" db="UniProtKB">
        <authorList>
            <consortium name="EnsemblPlants"/>
        </authorList>
    </citation>
    <scope>IDENTIFICATION</scope>
</reference>
<dbReference type="EnsemblPlants" id="MELO3C030638.2.1">
    <property type="protein sequence ID" value="MELO3C030638.2.1"/>
    <property type="gene ID" value="MELO3C030638.2"/>
</dbReference>
<proteinExistence type="predicted"/>
<organism evidence="1">
    <name type="scientific">Cucumis melo</name>
    <name type="common">Muskmelon</name>
    <dbReference type="NCBI Taxonomy" id="3656"/>
    <lineage>
        <taxon>Eukaryota</taxon>
        <taxon>Viridiplantae</taxon>
        <taxon>Streptophyta</taxon>
        <taxon>Embryophyta</taxon>
        <taxon>Tracheophyta</taxon>
        <taxon>Spermatophyta</taxon>
        <taxon>Magnoliopsida</taxon>
        <taxon>eudicotyledons</taxon>
        <taxon>Gunneridae</taxon>
        <taxon>Pentapetalae</taxon>
        <taxon>rosids</taxon>
        <taxon>fabids</taxon>
        <taxon>Cucurbitales</taxon>
        <taxon>Cucurbitaceae</taxon>
        <taxon>Benincaseae</taxon>
        <taxon>Cucumis</taxon>
    </lineage>
</organism>
<name>A0A9I9E9E0_CUCME</name>
<evidence type="ECO:0000313" key="1">
    <source>
        <dbReference type="EnsemblPlants" id="MELO3C030638.2.1"/>
    </source>
</evidence>
<accession>A0A9I9E9E0</accession>
<dbReference type="AlphaFoldDB" id="A0A9I9E9E0"/>